<dbReference type="EMBL" id="JAXQNN010000004">
    <property type="protein sequence ID" value="MDZ5713115.1"/>
    <property type="molecule type" value="Genomic_DNA"/>
</dbReference>
<protein>
    <submittedName>
        <fullName evidence="2">PepSY domain-containing protein</fullName>
    </submittedName>
</protein>
<dbReference type="Pfam" id="PF03413">
    <property type="entry name" value="PepSY"/>
    <property type="match status" value="2"/>
</dbReference>
<dbReference type="RefSeq" id="WP_322422082.1">
    <property type="nucleotide sequence ID" value="NZ_JAXQNN010000004.1"/>
</dbReference>
<dbReference type="Gene3D" id="3.10.450.40">
    <property type="match status" value="2"/>
</dbReference>
<gene>
    <name evidence="2" type="ORF">UFB30_12830</name>
</gene>
<accession>A0ABU5KQY4</accession>
<evidence type="ECO:0000259" key="1">
    <source>
        <dbReference type="Pfam" id="PF03413"/>
    </source>
</evidence>
<dbReference type="InterPro" id="IPR025711">
    <property type="entry name" value="PepSY"/>
</dbReference>
<reference evidence="2 3" key="1">
    <citation type="submission" date="2023-12" db="EMBL/GenBank/DDBJ databases">
        <title>Jeotgalibacillus haloalkaliphilus sp. nov., a novel salt-tolerant bacteria, isolated from the estuary of the Fenhe River into the Yellow River.</title>
        <authorList>
            <person name="Li Y."/>
        </authorList>
    </citation>
    <scope>NUCLEOTIDE SEQUENCE [LARGE SCALE GENOMIC DNA]</scope>
    <source>
        <strain evidence="2 3">HH7-29</strain>
    </source>
</reference>
<evidence type="ECO:0000313" key="2">
    <source>
        <dbReference type="EMBL" id="MDZ5713115.1"/>
    </source>
</evidence>
<keyword evidence="3" id="KW-1185">Reference proteome</keyword>
<name>A0ABU5KQY4_9BACL</name>
<dbReference type="Proteomes" id="UP001292084">
    <property type="component" value="Unassembled WGS sequence"/>
</dbReference>
<organism evidence="2 3">
    <name type="scientific">Jeotgalibacillus haloalkalitolerans</name>
    <dbReference type="NCBI Taxonomy" id="3104292"/>
    <lineage>
        <taxon>Bacteria</taxon>
        <taxon>Bacillati</taxon>
        <taxon>Bacillota</taxon>
        <taxon>Bacilli</taxon>
        <taxon>Bacillales</taxon>
        <taxon>Caryophanaceae</taxon>
        <taxon>Jeotgalibacillus</taxon>
    </lineage>
</organism>
<proteinExistence type="predicted"/>
<sequence>MNRKLIGGTIAGAVILGGAFGADALADQFKTVGIQDQAERTENAQANSPVQQNQDENLLTLEEAKEKALSEFEGVVESIELERQNGRMVYDIDIDNGPEDVDLDMDAVTGEVLRSKTDWDDDDDRDSDVNSKDLLSKQEALDIATAEFTGKPEEIELDDDDGKMIYEIELKNGEQEAEFDIDAVTGDILNMEFDD</sequence>
<comment type="caution">
    <text evidence="2">The sequence shown here is derived from an EMBL/GenBank/DDBJ whole genome shotgun (WGS) entry which is preliminary data.</text>
</comment>
<evidence type="ECO:0000313" key="3">
    <source>
        <dbReference type="Proteomes" id="UP001292084"/>
    </source>
</evidence>
<feature type="domain" description="PepSY" evidence="1">
    <location>
        <begin position="135"/>
        <end position="192"/>
    </location>
</feature>
<feature type="domain" description="PepSY" evidence="1">
    <location>
        <begin position="59"/>
        <end position="115"/>
    </location>
</feature>